<dbReference type="AlphaFoldDB" id="A0A3A8HLS4"/>
<reference evidence="2 3" key="1">
    <citation type="submission" date="2020-05" db="EMBL/GenBank/DDBJ databases">
        <authorList>
            <person name="Whitworth D."/>
        </authorList>
    </citation>
    <scope>NUCLEOTIDE SEQUENCE [LARGE SCALE GENOMIC DNA]</scope>
    <source>
        <strain evidence="2 3">AB043B</strain>
    </source>
</reference>
<feature type="signal peptide" evidence="1">
    <location>
        <begin position="1"/>
        <end position="22"/>
    </location>
</feature>
<dbReference type="OrthoDB" id="5494685at2"/>
<dbReference type="Proteomes" id="UP000563426">
    <property type="component" value="Unassembled WGS sequence"/>
</dbReference>
<sequence length="270" mass="27433">MLATLMTVLALTLAAPPSPPDATTATCRSIDGHVSCGYACKSDGQRVRCAQTLQGKCTVIDGQAVCFDPPAYVVKAFGAGLPEPECKTIDGVVGCGYGCVTDFGKVQCAKTPAGVCRSQGGNVTCFDPPAAVFAVFGRQVPRAQCVSNGVQLACGFNCVNASEGVRCAKTPMGVCKAQNGHVTCFDPSPGALCAWGKGLPAPQCKLSETGPVCGYNCTTAYGKVACSGTPAGICKVFDSEVYCFDPPAEQQADAACLASVGLAAMEGATP</sequence>
<keyword evidence="1" id="KW-0732">Signal</keyword>
<accession>A0A3A8HLS4</accession>
<name>A0A3A8HLS4_9BACT</name>
<keyword evidence="3" id="KW-1185">Reference proteome</keyword>
<protein>
    <submittedName>
        <fullName evidence="2">Uncharacterized protein</fullName>
    </submittedName>
</protein>
<dbReference type="EMBL" id="JABFJV010000274">
    <property type="protein sequence ID" value="NOK37992.1"/>
    <property type="molecule type" value="Genomic_DNA"/>
</dbReference>
<dbReference type="RefSeq" id="WP_120529532.1">
    <property type="nucleotide sequence ID" value="NZ_JABFJV010000274.1"/>
</dbReference>
<feature type="chain" id="PRO_5044075937" evidence="1">
    <location>
        <begin position="23"/>
        <end position="270"/>
    </location>
</feature>
<gene>
    <name evidence="2" type="ORF">HMI49_32800</name>
</gene>
<evidence type="ECO:0000256" key="1">
    <source>
        <dbReference type="SAM" id="SignalP"/>
    </source>
</evidence>
<evidence type="ECO:0000313" key="3">
    <source>
        <dbReference type="Proteomes" id="UP000563426"/>
    </source>
</evidence>
<evidence type="ECO:0000313" key="2">
    <source>
        <dbReference type="EMBL" id="NOK37992.1"/>
    </source>
</evidence>
<comment type="caution">
    <text evidence="2">The sequence shown here is derived from an EMBL/GenBank/DDBJ whole genome shotgun (WGS) entry which is preliminary data.</text>
</comment>
<proteinExistence type="predicted"/>
<organism evidence="2 3">
    <name type="scientific">Corallococcus exercitus</name>
    <dbReference type="NCBI Taxonomy" id="2316736"/>
    <lineage>
        <taxon>Bacteria</taxon>
        <taxon>Pseudomonadati</taxon>
        <taxon>Myxococcota</taxon>
        <taxon>Myxococcia</taxon>
        <taxon>Myxococcales</taxon>
        <taxon>Cystobacterineae</taxon>
        <taxon>Myxococcaceae</taxon>
        <taxon>Corallococcus</taxon>
    </lineage>
</organism>